<feature type="signal peptide" evidence="2">
    <location>
        <begin position="1"/>
        <end position="21"/>
    </location>
</feature>
<gene>
    <name evidence="3" type="ORF">P43SY_010907</name>
</gene>
<dbReference type="AlphaFoldDB" id="A0AAD5LQ24"/>
<evidence type="ECO:0000256" key="2">
    <source>
        <dbReference type="SAM" id="SignalP"/>
    </source>
</evidence>
<organism evidence="3 4">
    <name type="scientific">Pythium insidiosum</name>
    <name type="common">Pythiosis disease agent</name>
    <dbReference type="NCBI Taxonomy" id="114742"/>
    <lineage>
        <taxon>Eukaryota</taxon>
        <taxon>Sar</taxon>
        <taxon>Stramenopiles</taxon>
        <taxon>Oomycota</taxon>
        <taxon>Peronosporomycetes</taxon>
        <taxon>Pythiales</taxon>
        <taxon>Pythiaceae</taxon>
        <taxon>Pythium</taxon>
    </lineage>
</organism>
<comment type="caution">
    <text evidence="3">The sequence shown here is derived from an EMBL/GenBank/DDBJ whole genome shotgun (WGS) entry which is preliminary data.</text>
</comment>
<sequence length="179" mass="18103">MVKFRVAYLLALTVPISSVLGEYVVKQGASPSPTPITTPSPTPTPAWTKGTTLAPTPQEGLVYGSRCALLSKEGQVWGCVENKSCDENNRGRKESTPSKPLKCTVAEDASAPGPAPAPAQVRGGGVTESGELSPTPGSTKQGGNNPGKSYPGAPAVLPTTVPSGGSGVPAPGGQQEIQL</sequence>
<evidence type="ECO:0008006" key="5">
    <source>
        <dbReference type="Google" id="ProtNLM"/>
    </source>
</evidence>
<proteinExistence type="predicted"/>
<dbReference type="EMBL" id="JAKCXM010002708">
    <property type="protein sequence ID" value="KAJ0390031.1"/>
    <property type="molecule type" value="Genomic_DNA"/>
</dbReference>
<reference evidence="3" key="1">
    <citation type="submission" date="2021-12" db="EMBL/GenBank/DDBJ databases">
        <title>Prjna785345.</title>
        <authorList>
            <person name="Rujirawat T."/>
            <person name="Krajaejun T."/>
        </authorList>
    </citation>
    <scope>NUCLEOTIDE SEQUENCE</scope>
    <source>
        <strain evidence="3">Pi057C3</strain>
    </source>
</reference>
<feature type="region of interest" description="Disordered" evidence="1">
    <location>
        <begin position="82"/>
        <end position="179"/>
    </location>
</feature>
<keyword evidence="2" id="KW-0732">Signal</keyword>
<feature type="compositionally biased region" description="Basic and acidic residues" evidence="1">
    <location>
        <begin position="83"/>
        <end position="96"/>
    </location>
</feature>
<accession>A0AAD5LQ24</accession>
<evidence type="ECO:0000313" key="3">
    <source>
        <dbReference type="EMBL" id="KAJ0390031.1"/>
    </source>
</evidence>
<feature type="chain" id="PRO_5041927289" description="Carbohydrate-binding protein" evidence="2">
    <location>
        <begin position="22"/>
        <end position="179"/>
    </location>
</feature>
<dbReference type="Proteomes" id="UP001209570">
    <property type="component" value="Unassembled WGS sequence"/>
</dbReference>
<evidence type="ECO:0000313" key="4">
    <source>
        <dbReference type="Proteomes" id="UP001209570"/>
    </source>
</evidence>
<feature type="compositionally biased region" description="Polar residues" evidence="1">
    <location>
        <begin position="130"/>
        <end position="147"/>
    </location>
</feature>
<name>A0AAD5LQ24_PYTIN</name>
<evidence type="ECO:0000256" key="1">
    <source>
        <dbReference type="SAM" id="MobiDB-lite"/>
    </source>
</evidence>
<keyword evidence="4" id="KW-1185">Reference proteome</keyword>
<protein>
    <recommendedName>
        <fullName evidence="5">Carbohydrate-binding protein</fullName>
    </recommendedName>
</protein>